<reference evidence="1 2" key="1">
    <citation type="journal article" date="2017" name="Water Res.">
        <title>Discovery and metagenomic analysis of an anammox bacterial enrichment related to Candidatus "Brocadia caroliniensis" in a full-scale glycerol-fed nitritation-denitritation separate centrate treatment process.</title>
        <authorList>
            <person name="Park H."/>
            <person name="Brotto A.C."/>
            <person name="van Loosdrecht M.C."/>
            <person name="Chandran K."/>
        </authorList>
    </citation>
    <scope>NUCLEOTIDE SEQUENCE [LARGE SCALE GENOMIC DNA]</scope>
    <source>
        <strain evidence="1">26THWARD</strain>
    </source>
</reference>
<protein>
    <submittedName>
        <fullName evidence="1">Uncharacterized protein</fullName>
    </submittedName>
</protein>
<gene>
    <name evidence="1" type="ORF">AYP45_05790</name>
</gene>
<dbReference type="EMBL" id="AYTS01000049">
    <property type="protein sequence ID" value="OOP57035.1"/>
    <property type="molecule type" value="Genomic_DNA"/>
</dbReference>
<proteinExistence type="predicted"/>
<dbReference type="AlphaFoldDB" id="A0A1V4AV94"/>
<dbReference type="Proteomes" id="UP000189681">
    <property type="component" value="Unassembled WGS sequence"/>
</dbReference>
<evidence type="ECO:0000313" key="2">
    <source>
        <dbReference type="Proteomes" id="UP000189681"/>
    </source>
</evidence>
<name>A0A1V4AV94_9BACT</name>
<accession>A0A1V4AV94</accession>
<dbReference type="STRING" id="1004156.AYP45_05790"/>
<sequence length="73" mass="8464">MKNFANILEIFVDRNFYSYKMLPSAGQNNKCRISATLLLNSRQAKNRIGFFACLNGVRHYYSVLAFILEYFAS</sequence>
<organism evidence="1 2">
    <name type="scientific">Candidatus Brocadia carolinensis</name>
    <dbReference type="NCBI Taxonomy" id="1004156"/>
    <lineage>
        <taxon>Bacteria</taxon>
        <taxon>Pseudomonadati</taxon>
        <taxon>Planctomycetota</taxon>
        <taxon>Candidatus Brocadiia</taxon>
        <taxon>Candidatus Brocadiales</taxon>
        <taxon>Candidatus Brocadiaceae</taxon>
        <taxon>Candidatus Brocadia</taxon>
    </lineage>
</organism>
<evidence type="ECO:0000313" key="1">
    <source>
        <dbReference type="EMBL" id="OOP57035.1"/>
    </source>
</evidence>
<comment type="caution">
    <text evidence="1">The sequence shown here is derived from an EMBL/GenBank/DDBJ whole genome shotgun (WGS) entry which is preliminary data.</text>
</comment>